<evidence type="ECO:0000313" key="2">
    <source>
        <dbReference type="Proteomes" id="UP000555407"/>
    </source>
</evidence>
<name>A0A7X5VC89_9ACTN</name>
<protein>
    <submittedName>
        <fullName evidence="1">Uncharacterized protein</fullName>
    </submittedName>
</protein>
<evidence type="ECO:0000313" key="1">
    <source>
        <dbReference type="EMBL" id="NIK58482.1"/>
    </source>
</evidence>
<keyword evidence="2" id="KW-1185">Reference proteome</keyword>
<sequence>MAQLVEELLRWTLRATDDLLVARYVPKRAERNWCSREWGMQCT</sequence>
<organism evidence="1 2">
    <name type="scientific">Kribbella shirazensis</name>
    <dbReference type="NCBI Taxonomy" id="1105143"/>
    <lineage>
        <taxon>Bacteria</taxon>
        <taxon>Bacillati</taxon>
        <taxon>Actinomycetota</taxon>
        <taxon>Actinomycetes</taxon>
        <taxon>Propionibacteriales</taxon>
        <taxon>Kribbellaceae</taxon>
        <taxon>Kribbella</taxon>
    </lineage>
</organism>
<gene>
    <name evidence="1" type="ORF">BJY22_004199</name>
</gene>
<dbReference type="AlphaFoldDB" id="A0A7X5VC89"/>
<dbReference type="RefSeq" id="WP_272954830.1">
    <property type="nucleotide sequence ID" value="NZ_JAASRO010000001.1"/>
</dbReference>
<comment type="caution">
    <text evidence="1">The sequence shown here is derived from an EMBL/GenBank/DDBJ whole genome shotgun (WGS) entry which is preliminary data.</text>
</comment>
<accession>A0A7X5VC89</accession>
<proteinExistence type="predicted"/>
<dbReference type="EMBL" id="JAASRO010000001">
    <property type="protein sequence ID" value="NIK58482.1"/>
    <property type="molecule type" value="Genomic_DNA"/>
</dbReference>
<dbReference type="Proteomes" id="UP000555407">
    <property type="component" value="Unassembled WGS sequence"/>
</dbReference>
<reference evidence="1 2" key="1">
    <citation type="submission" date="2020-03" db="EMBL/GenBank/DDBJ databases">
        <title>Sequencing the genomes of 1000 actinobacteria strains.</title>
        <authorList>
            <person name="Klenk H.-P."/>
        </authorList>
    </citation>
    <scope>NUCLEOTIDE SEQUENCE [LARGE SCALE GENOMIC DNA]</scope>
    <source>
        <strain evidence="1 2">DSM 45490</strain>
    </source>
</reference>